<keyword evidence="6" id="KW-1185">Reference proteome</keyword>
<evidence type="ECO:0000256" key="3">
    <source>
        <dbReference type="ARBA" id="ARBA00023163"/>
    </source>
</evidence>
<organism evidence="5 6">
    <name type="scientific">Hymenobacter volaticus</name>
    <dbReference type="NCBI Taxonomy" id="2932254"/>
    <lineage>
        <taxon>Bacteria</taxon>
        <taxon>Pseudomonadati</taxon>
        <taxon>Bacteroidota</taxon>
        <taxon>Cytophagia</taxon>
        <taxon>Cytophagales</taxon>
        <taxon>Hymenobacteraceae</taxon>
        <taxon>Hymenobacter</taxon>
    </lineage>
</organism>
<dbReference type="InterPro" id="IPR053142">
    <property type="entry name" value="PchR_regulatory_protein"/>
</dbReference>
<geneLocation type="plasmid" evidence="5 6">
    <name>unnamed2</name>
</geneLocation>
<dbReference type="InterPro" id="IPR018062">
    <property type="entry name" value="HTH_AraC-typ_CS"/>
</dbReference>
<accession>A0ABY4GDD0</accession>
<dbReference type="PROSITE" id="PS01124">
    <property type="entry name" value="HTH_ARAC_FAMILY_2"/>
    <property type="match status" value="1"/>
</dbReference>
<reference evidence="5" key="1">
    <citation type="submission" date="2022-04" db="EMBL/GenBank/DDBJ databases">
        <title>Hymenobacter sp. isolated from the air.</title>
        <authorList>
            <person name="Won M."/>
            <person name="Lee C.-M."/>
            <person name="Woen H.-Y."/>
            <person name="Kwon S.-W."/>
        </authorList>
    </citation>
    <scope>NUCLEOTIDE SEQUENCE</scope>
    <source>
        <strain evidence="5">5420S-77</strain>
        <plasmid evidence="5">unnamed2</plasmid>
    </source>
</reference>
<keyword evidence="2" id="KW-0238">DNA-binding</keyword>
<dbReference type="Proteomes" id="UP000830401">
    <property type="component" value="Plasmid unnamed2"/>
</dbReference>
<dbReference type="Pfam" id="PF12833">
    <property type="entry name" value="HTH_18"/>
    <property type="match status" value="1"/>
</dbReference>
<dbReference type="PANTHER" id="PTHR47893">
    <property type="entry name" value="REGULATORY PROTEIN PCHR"/>
    <property type="match status" value="1"/>
</dbReference>
<protein>
    <submittedName>
        <fullName evidence="5">Helix-turn-helix domain-containing protein</fullName>
    </submittedName>
</protein>
<gene>
    <name evidence="5" type="ORF">MUN86_24470</name>
</gene>
<feature type="domain" description="HTH araC/xylS-type" evidence="4">
    <location>
        <begin position="1"/>
        <end position="67"/>
    </location>
</feature>
<keyword evidence="3" id="KW-0804">Transcription</keyword>
<evidence type="ECO:0000259" key="4">
    <source>
        <dbReference type="PROSITE" id="PS01124"/>
    </source>
</evidence>
<dbReference type="InterPro" id="IPR020449">
    <property type="entry name" value="Tscrpt_reg_AraC-type_HTH"/>
</dbReference>
<keyword evidence="1" id="KW-0805">Transcription regulation</keyword>
<name>A0ABY4GDD0_9BACT</name>
<dbReference type="PANTHER" id="PTHR47893:SF1">
    <property type="entry name" value="REGULATORY PROTEIN PCHR"/>
    <property type="match status" value="1"/>
</dbReference>
<dbReference type="RefSeq" id="WP_245126490.1">
    <property type="nucleotide sequence ID" value="NZ_CP095063.1"/>
</dbReference>
<keyword evidence="5" id="KW-0614">Plasmid</keyword>
<dbReference type="EMBL" id="CP095063">
    <property type="protein sequence ID" value="UOQ68867.1"/>
    <property type="molecule type" value="Genomic_DNA"/>
</dbReference>
<evidence type="ECO:0000256" key="2">
    <source>
        <dbReference type="ARBA" id="ARBA00023125"/>
    </source>
</evidence>
<evidence type="ECO:0000256" key="1">
    <source>
        <dbReference type="ARBA" id="ARBA00023015"/>
    </source>
</evidence>
<dbReference type="SUPFAM" id="SSF46689">
    <property type="entry name" value="Homeodomain-like"/>
    <property type="match status" value="1"/>
</dbReference>
<dbReference type="SMART" id="SM00342">
    <property type="entry name" value="HTH_ARAC"/>
    <property type="match status" value="1"/>
</dbReference>
<proteinExistence type="predicted"/>
<dbReference type="PROSITE" id="PS00041">
    <property type="entry name" value="HTH_ARAC_FAMILY_1"/>
    <property type="match status" value="1"/>
</dbReference>
<dbReference type="PRINTS" id="PR00032">
    <property type="entry name" value="HTHARAC"/>
</dbReference>
<evidence type="ECO:0000313" key="6">
    <source>
        <dbReference type="Proteomes" id="UP000830401"/>
    </source>
</evidence>
<evidence type="ECO:0000313" key="5">
    <source>
        <dbReference type="EMBL" id="UOQ68867.1"/>
    </source>
</evidence>
<dbReference type="InterPro" id="IPR009057">
    <property type="entry name" value="Homeodomain-like_sf"/>
</dbReference>
<dbReference type="Gene3D" id="1.10.10.60">
    <property type="entry name" value="Homeodomain-like"/>
    <property type="match status" value="1"/>
</dbReference>
<sequence length="70" mass="8165">MRQLFQQVFGASLYNYFQAARMEEAKRQLAYLSVSEVGYKLGFTNLSHFARLFAKHHGLTPKKYQAMRSC</sequence>
<dbReference type="InterPro" id="IPR018060">
    <property type="entry name" value="HTH_AraC"/>
</dbReference>